<evidence type="ECO:0000313" key="6">
    <source>
        <dbReference type="Proteomes" id="UP000239549"/>
    </source>
</evidence>
<keyword evidence="1" id="KW-0805">Transcription regulation</keyword>
<dbReference type="SMART" id="SM00347">
    <property type="entry name" value="HTH_MARR"/>
    <property type="match status" value="1"/>
</dbReference>
<evidence type="ECO:0000256" key="2">
    <source>
        <dbReference type="ARBA" id="ARBA00023125"/>
    </source>
</evidence>
<name>A0A2L2XAB8_9FIRM</name>
<dbReference type="OrthoDB" id="197807at2"/>
<dbReference type="PROSITE" id="PS50995">
    <property type="entry name" value="HTH_MARR_2"/>
    <property type="match status" value="1"/>
</dbReference>
<protein>
    <submittedName>
        <fullName evidence="5">Transcriptional regulator</fullName>
    </submittedName>
</protein>
<keyword evidence="2" id="KW-0238">DNA-binding</keyword>
<dbReference type="InterPro" id="IPR000835">
    <property type="entry name" value="HTH_MarR-typ"/>
</dbReference>
<dbReference type="Pfam" id="PF01047">
    <property type="entry name" value="MarR"/>
    <property type="match status" value="1"/>
</dbReference>
<reference evidence="6" key="1">
    <citation type="submission" date="2018-02" db="EMBL/GenBank/DDBJ databases">
        <title>Genome sequence of Desulfocucumis palustris strain NAW-5.</title>
        <authorList>
            <person name="Watanabe M."/>
            <person name="Kojima H."/>
            <person name="Fukui M."/>
        </authorList>
    </citation>
    <scope>NUCLEOTIDE SEQUENCE [LARGE SCALE GENOMIC DNA]</scope>
    <source>
        <strain evidence="6">NAW-5</strain>
    </source>
</reference>
<keyword evidence="6" id="KW-1185">Reference proteome</keyword>
<evidence type="ECO:0000256" key="1">
    <source>
        <dbReference type="ARBA" id="ARBA00023015"/>
    </source>
</evidence>
<comment type="caution">
    <text evidence="5">The sequence shown here is derived from an EMBL/GenBank/DDBJ whole genome shotgun (WGS) entry which is preliminary data.</text>
</comment>
<dbReference type="SUPFAM" id="SSF46785">
    <property type="entry name" value="Winged helix' DNA-binding domain"/>
    <property type="match status" value="1"/>
</dbReference>
<dbReference type="Proteomes" id="UP000239549">
    <property type="component" value="Unassembled WGS sequence"/>
</dbReference>
<organism evidence="5 6">
    <name type="scientific">Desulfocucumis palustris</name>
    <dbReference type="NCBI Taxonomy" id="1898651"/>
    <lineage>
        <taxon>Bacteria</taxon>
        <taxon>Bacillati</taxon>
        <taxon>Bacillota</taxon>
        <taxon>Clostridia</taxon>
        <taxon>Eubacteriales</taxon>
        <taxon>Desulfocucumaceae</taxon>
        <taxon>Desulfocucumis</taxon>
    </lineage>
</organism>
<dbReference type="InterPro" id="IPR036388">
    <property type="entry name" value="WH-like_DNA-bd_sf"/>
</dbReference>
<keyword evidence="3" id="KW-0804">Transcription</keyword>
<dbReference type="EMBL" id="BFAV01000071">
    <property type="protein sequence ID" value="GBF32904.1"/>
    <property type="molecule type" value="Genomic_DNA"/>
</dbReference>
<dbReference type="GO" id="GO:0003700">
    <property type="term" value="F:DNA-binding transcription factor activity"/>
    <property type="evidence" value="ECO:0007669"/>
    <property type="project" value="InterPro"/>
</dbReference>
<dbReference type="Gene3D" id="1.10.10.10">
    <property type="entry name" value="Winged helix-like DNA-binding domain superfamily/Winged helix DNA-binding domain"/>
    <property type="match status" value="1"/>
</dbReference>
<evidence type="ECO:0000256" key="3">
    <source>
        <dbReference type="ARBA" id="ARBA00023163"/>
    </source>
</evidence>
<accession>A0A2L2XAB8</accession>
<dbReference type="RefSeq" id="WP_104371374.1">
    <property type="nucleotide sequence ID" value="NZ_BFAV01000071.1"/>
</dbReference>
<evidence type="ECO:0000259" key="4">
    <source>
        <dbReference type="PROSITE" id="PS50995"/>
    </source>
</evidence>
<proteinExistence type="predicted"/>
<dbReference type="PANTHER" id="PTHR42756">
    <property type="entry name" value="TRANSCRIPTIONAL REGULATOR, MARR"/>
    <property type="match status" value="1"/>
</dbReference>
<dbReference type="PANTHER" id="PTHR42756:SF1">
    <property type="entry name" value="TRANSCRIPTIONAL REPRESSOR OF EMRAB OPERON"/>
    <property type="match status" value="1"/>
</dbReference>
<dbReference type="InterPro" id="IPR036390">
    <property type="entry name" value="WH_DNA-bd_sf"/>
</dbReference>
<dbReference type="PRINTS" id="PR00598">
    <property type="entry name" value="HTHMARR"/>
</dbReference>
<dbReference type="GO" id="GO:0003677">
    <property type="term" value="F:DNA binding"/>
    <property type="evidence" value="ECO:0007669"/>
    <property type="project" value="UniProtKB-KW"/>
</dbReference>
<dbReference type="AlphaFoldDB" id="A0A2L2XAB8"/>
<feature type="domain" description="HTH marR-type" evidence="4">
    <location>
        <begin position="5"/>
        <end position="137"/>
    </location>
</feature>
<gene>
    <name evidence="5" type="ORF">DCCM_2001</name>
</gene>
<evidence type="ECO:0000313" key="5">
    <source>
        <dbReference type="EMBL" id="GBF32904.1"/>
    </source>
</evidence>
<sequence>MCLTQDKLSSALNIAFKKMQKSFYILAQEHKIATCQWSALKTLYNHDGLTISQLSEKLFTKNSSMTTLVDRLERDGYVKRERKASDRRVIRIFLTDKGIATNKSLPDFEKYFTGIAGKKLTPEEINTLKKLLNKLSESID</sequence>